<dbReference type="Proteomes" id="UP000273022">
    <property type="component" value="Unassembled WGS sequence"/>
</dbReference>
<protein>
    <submittedName>
        <fullName evidence="2">Uncharacterized protein</fullName>
    </submittedName>
</protein>
<evidence type="ECO:0000313" key="2">
    <source>
        <dbReference type="EMBL" id="RJY18789.1"/>
    </source>
</evidence>
<proteinExistence type="predicted"/>
<keyword evidence="1" id="KW-1133">Transmembrane helix</keyword>
<dbReference type="RefSeq" id="WP_121852314.1">
    <property type="nucleotide sequence ID" value="NZ_CP037952.1"/>
</dbReference>
<reference evidence="2 3" key="1">
    <citation type="submission" date="2018-09" db="EMBL/GenBank/DDBJ databases">
        <title>Phylogeny of the Shewanellaceae, and recommendation for two new genera, Pseudoshewanella and Parashewanella.</title>
        <authorList>
            <person name="Wang G."/>
        </authorList>
    </citation>
    <scope>NUCLEOTIDE SEQUENCE [LARGE SCALE GENOMIC DNA]</scope>
    <source>
        <strain evidence="2 3">KCTC 22492</strain>
    </source>
</reference>
<keyword evidence="3" id="KW-1185">Reference proteome</keyword>
<evidence type="ECO:0000256" key="1">
    <source>
        <dbReference type="SAM" id="Phobius"/>
    </source>
</evidence>
<feature type="transmembrane region" description="Helical" evidence="1">
    <location>
        <begin position="12"/>
        <end position="34"/>
    </location>
</feature>
<keyword evidence="1" id="KW-0812">Transmembrane</keyword>
<accession>A0A3A6U3V9</accession>
<name>A0A3A6U3V9_9GAMM</name>
<dbReference type="EMBL" id="QYYH01000015">
    <property type="protein sequence ID" value="RJY18789.1"/>
    <property type="molecule type" value="Genomic_DNA"/>
</dbReference>
<sequence length="140" mass="16024">MSTILKWLWNSGAAIFWCALIFGSPFWIFSLIMISESCGITEYESFISPDQQKEAVILIRNCGATTNWETQVVVRDSDDKDNQDLLIRLDGHPENLEYKVSWKSSDLLEVTEFNFKDLLSFHSRNLTGDITKSVIRPKAS</sequence>
<keyword evidence="1" id="KW-0472">Membrane</keyword>
<gene>
    <name evidence="2" type="ORF">D5R81_03725</name>
</gene>
<comment type="caution">
    <text evidence="2">The sequence shown here is derived from an EMBL/GenBank/DDBJ whole genome shotgun (WGS) entry which is preliminary data.</text>
</comment>
<evidence type="ECO:0000313" key="3">
    <source>
        <dbReference type="Proteomes" id="UP000273022"/>
    </source>
</evidence>
<dbReference type="OrthoDB" id="6401145at2"/>
<dbReference type="AlphaFoldDB" id="A0A3A6U3V9"/>
<organism evidence="2 3">
    <name type="scientific">Parashewanella spongiae</name>
    <dbReference type="NCBI Taxonomy" id="342950"/>
    <lineage>
        <taxon>Bacteria</taxon>
        <taxon>Pseudomonadati</taxon>
        <taxon>Pseudomonadota</taxon>
        <taxon>Gammaproteobacteria</taxon>
        <taxon>Alteromonadales</taxon>
        <taxon>Shewanellaceae</taxon>
        <taxon>Parashewanella</taxon>
    </lineage>
</organism>